<name>A0A0L0S3H1_ALLM3</name>
<feature type="transmembrane region" description="Helical" evidence="1">
    <location>
        <begin position="99"/>
        <end position="132"/>
    </location>
</feature>
<keyword evidence="1" id="KW-1133">Transmembrane helix</keyword>
<evidence type="ECO:0000313" key="3">
    <source>
        <dbReference type="Proteomes" id="UP000054350"/>
    </source>
</evidence>
<keyword evidence="1" id="KW-0812">Transmembrane</keyword>
<dbReference type="OrthoDB" id="5543946at2759"/>
<feature type="transmembrane region" description="Helical" evidence="1">
    <location>
        <begin position="36"/>
        <end position="57"/>
    </location>
</feature>
<dbReference type="VEuPathDB" id="FungiDB:AMAG_02706"/>
<dbReference type="EMBL" id="GG745331">
    <property type="protein sequence ID" value="KNE56939.1"/>
    <property type="molecule type" value="Genomic_DNA"/>
</dbReference>
<protein>
    <submittedName>
        <fullName evidence="2">Uncharacterized protein</fullName>
    </submittedName>
</protein>
<reference evidence="3" key="2">
    <citation type="submission" date="2009-11" db="EMBL/GenBank/DDBJ databases">
        <title>The Genome Sequence of Allomyces macrogynus strain ATCC 38327.</title>
        <authorList>
            <consortium name="The Broad Institute Genome Sequencing Platform"/>
            <person name="Russ C."/>
            <person name="Cuomo C."/>
            <person name="Shea T."/>
            <person name="Young S.K."/>
            <person name="Zeng Q."/>
            <person name="Koehrsen M."/>
            <person name="Haas B."/>
            <person name="Borodovsky M."/>
            <person name="Guigo R."/>
            <person name="Alvarado L."/>
            <person name="Berlin A."/>
            <person name="Borenstein D."/>
            <person name="Chen Z."/>
            <person name="Engels R."/>
            <person name="Freedman E."/>
            <person name="Gellesch M."/>
            <person name="Goldberg J."/>
            <person name="Griggs A."/>
            <person name="Gujja S."/>
            <person name="Heiman D."/>
            <person name="Hepburn T."/>
            <person name="Howarth C."/>
            <person name="Jen D."/>
            <person name="Larson L."/>
            <person name="Lewis B."/>
            <person name="Mehta T."/>
            <person name="Park D."/>
            <person name="Pearson M."/>
            <person name="Roberts A."/>
            <person name="Saif S."/>
            <person name="Shenoy N."/>
            <person name="Sisk P."/>
            <person name="Stolte C."/>
            <person name="Sykes S."/>
            <person name="Walk T."/>
            <person name="White J."/>
            <person name="Yandava C."/>
            <person name="Burger G."/>
            <person name="Gray M.W."/>
            <person name="Holland P.W.H."/>
            <person name="King N."/>
            <person name="Lang F.B.F."/>
            <person name="Roger A.J."/>
            <person name="Ruiz-Trillo I."/>
            <person name="Lander E."/>
            <person name="Nusbaum C."/>
        </authorList>
    </citation>
    <scope>NUCLEOTIDE SEQUENCE [LARGE SCALE GENOMIC DNA]</scope>
    <source>
        <strain evidence="3">ATCC 38327</strain>
    </source>
</reference>
<keyword evidence="1" id="KW-0472">Membrane</keyword>
<sequence length="170" mass="18419">MSSAIYDAATRAATGDLHGATFLGGTDYESTKQRSMWIAAYTSLLVWQVLLLALYLFAGTRSRTDEIAAITAAGGQVNPKESLWADKCRRAVRAARTNFILVLSAVVVTALGFGPTAATVTLTWVAFALGALWLVAEFVADSHWLRLVMSVLHFPLIAVVWGLAFRSRID</sequence>
<organism evidence="2 3">
    <name type="scientific">Allomyces macrogynus (strain ATCC 38327)</name>
    <name type="common">Allomyces javanicus var. macrogynus</name>
    <dbReference type="NCBI Taxonomy" id="578462"/>
    <lineage>
        <taxon>Eukaryota</taxon>
        <taxon>Fungi</taxon>
        <taxon>Fungi incertae sedis</taxon>
        <taxon>Blastocladiomycota</taxon>
        <taxon>Blastocladiomycetes</taxon>
        <taxon>Blastocladiales</taxon>
        <taxon>Blastocladiaceae</taxon>
        <taxon>Allomyces</taxon>
    </lineage>
</organism>
<proteinExistence type="predicted"/>
<dbReference type="Proteomes" id="UP000054350">
    <property type="component" value="Unassembled WGS sequence"/>
</dbReference>
<keyword evidence="3" id="KW-1185">Reference proteome</keyword>
<evidence type="ECO:0000256" key="1">
    <source>
        <dbReference type="SAM" id="Phobius"/>
    </source>
</evidence>
<reference evidence="2 3" key="1">
    <citation type="submission" date="2009-11" db="EMBL/GenBank/DDBJ databases">
        <title>Annotation of Allomyces macrogynus ATCC 38327.</title>
        <authorList>
            <consortium name="The Broad Institute Genome Sequencing Platform"/>
            <person name="Russ C."/>
            <person name="Cuomo C."/>
            <person name="Burger G."/>
            <person name="Gray M.W."/>
            <person name="Holland P.W.H."/>
            <person name="King N."/>
            <person name="Lang F.B.F."/>
            <person name="Roger A.J."/>
            <person name="Ruiz-Trillo I."/>
            <person name="Young S.K."/>
            <person name="Zeng Q."/>
            <person name="Gargeya S."/>
            <person name="Fitzgerald M."/>
            <person name="Haas B."/>
            <person name="Abouelleil A."/>
            <person name="Alvarado L."/>
            <person name="Arachchi H.M."/>
            <person name="Berlin A."/>
            <person name="Chapman S.B."/>
            <person name="Gearin G."/>
            <person name="Goldberg J."/>
            <person name="Griggs A."/>
            <person name="Gujja S."/>
            <person name="Hansen M."/>
            <person name="Heiman D."/>
            <person name="Howarth C."/>
            <person name="Larimer J."/>
            <person name="Lui A."/>
            <person name="MacDonald P.J.P."/>
            <person name="McCowen C."/>
            <person name="Montmayeur A."/>
            <person name="Murphy C."/>
            <person name="Neiman D."/>
            <person name="Pearson M."/>
            <person name="Priest M."/>
            <person name="Roberts A."/>
            <person name="Saif S."/>
            <person name="Shea T."/>
            <person name="Sisk P."/>
            <person name="Stolte C."/>
            <person name="Sykes S."/>
            <person name="Wortman J."/>
            <person name="Nusbaum C."/>
            <person name="Birren B."/>
        </authorList>
    </citation>
    <scope>NUCLEOTIDE SEQUENCE [LARGE SCALE GENOMIC DNA]</scope>
    <source>
        <strain evidence="2 3">ATCC 38327</strain>
    </source>
</reference>
<gene>
    <name evidence="2" type="ORF">AMAG_02706</name>
</gene>
<accession>A0A0L0S3H1</accession>
<dbReference type="AlphaFoldDB" id="A0A0L0S3H1"/>
<feature type="transmembrane region" description="Helical" evidence="1">
    <location>
        <begin position="144"/>
        <end position="165"/>
    </location>
</feature>
<evidence type="ECO:0000313" key="2">
    <source>
        <dbReference type="EMBL" id="KNE56939.1"/>
    </source>
</evidence>